<dbReference type="PANTHER" id="PTHR22883:SF23">
    <property type="entry name" value="PALMITOYLTRANSFERASE ZDHHC6"/>
    <property type="match status" value="1"/>
</dbReference>
<feature type="transmembrane region" description="Helical" evidence="11">
    <location>
        <begin position="203"/>
        <end position="223"/>
    </location>
</feature>
<proteinExistence type="inferred from homology"/>
<evidence type="ECO:0000256" key="8">
    <source>
        <dbReference type="ARBA" id="ARBA00023315"/>
    </source>
</evidence>
<dbReference type="InterPro" id="IPR001594">
    <property type="entry name" value="Palmitoyltrfase_DHHC"/>
</dbReference>
<keyword evidence="4 11" id="KW-1133">Transmembrane helix</keyword>
<evidence type="ECO:0000256" key="11">
    <source>
        <dbReference type="RuleBase" id="RU079119"/>
    </source>
</evidence>
<keyword evidence="6" id="KW-0564">Palmitate</keyword>
<evidence type="ECO:0000256" key="7">
    <source>
        <dbReference type="ARBA" id="ARBA00023288"/>
    </source>
</evidence>
<comment type="domain">
    <text evidence="11">The DHHC domain is required for palmitoyltransferase activity.</text>
</comment>
<dbReference type="GO" id="GO:0005794">
    <property type="term" value="C:Golgi apparatus"/>
    <property type="evidence" value="ECO:0007669"/>
    <property type="project" value="TreeGrafter"/>
</dbReference>
<evidence type="ECO:0000256" key="12">
    <source>
        <dbReference type="SAM" id="MobiDB-lite"/>
    </source>
</evidence>
<dbReference type="GO" id="GO:0016020">
    <property type="term" value="C:membrane"/>
    <property type="evidence" value="ECO:0007669"/>
    <property type="project" value="UniProtKB-SubCell"/>
</dbReference>
<feature type="region of interest" description="Disordered" evidence="12">
    <location>
        <begin position="93"/>
        <end position="124"/>
    </location>
</feature>
<dbReference type="GO" id="GO:0019706">
    <property type="term" value="F:protein-cysteine S-palmitoyltransferase activity"/>
    <property type="evidence" value="ECO:0007669"/>
    <property type="project" value="UniProtKB-EC"/>
</dbReference>
<protein>
    <recommendedName>
        <fullName evidence="11">Palmitoyltransferase</fullName>
        <ecNumber evidence="11">2.3.1.225</ecNumber>
    </recommendedName>
</protein>
<dbReference type="PROSITE" id="PS50216">
    <property type="entry name" value="DHHC"/>
    <property type="match status" value="1"/>
</dbReference>
<keyword evidence="3 11" id="KW-0812">Transmembrane</keyword>
<feature type="transmembrane region" description="Helical" evidence="11">
    <location>
        <begin position="235"/>
        <end position="263"/>
    </location>
</feature>
<dbReference type="Proteomes" id="UP000054567">
    <property type="component" value="Unassembled WGS sequence"/>
</dbReference>
<evidence type="ECO:0000256" key="1">
    <source>
        <dbReference type="ARBA" id="ARBA00004141"/>
    </source>
</evidence>
<name>A0A0J6FEV0_COCPO</name>
<dbReference type="EC" id="2.3.1.225" evidence="11"/>
<dbReference type="Pfam" id="PF01529">
    <property type="entry name" value="DHHC"/>
    <property type="match status" value="1"/>
</dbReference>
<reference evidence="15" key="2">
    <citation type="journal article" date="2009" name="Genome Res.">
        <title>Comparative genomic analyses of the human fungal pathogens Coccidioides and their relatives.</title>
        <authorList>
            <person name="Sharpton T.J."/>
            <person name="Stajich J.E."/>
            <person name="Rounsley S.D."/>
            <person name="Gardner M.J."/>
            <person name="Wortman J.R."/>
            <person name="Jordar V.S."/>
            <person name="Maiti R."/>
            <person name="Kodira C.D."/>
            <person name="Neafsey D.E."/>
            <person name="Zeng Q."/>
            <person name="Hung C.-Y."/>
            <person name="McMahan C."/>
            <person name="Muszewska A."/>
            <person name="Grynberg M."/>
            <person name="Mandel M.A."/>
            <person name="Kellner E.M."/>
            <person name="Barker B.M."/>
            <person name="Galgiani J.N."/>
            <person name="Orbach M.J."/>
            <person name="Kirkland T.N."/>
            <person name="Cole G.T."/>
            <person name="Henn M.R."/>
            <person name="Birren B.W."/>
            <person name="Taylor J.W."/>
        </authorList>
    </citation>
    <scope>NUCLEOTIDE SEQUENCE [LARGE SCALE GENOMIC DNA]</scope>
    <source>
        <strain evidence="15">RMSCC 3488</strain>
    </source>
</reference>
<evidence type="ECO:0000256" key="4">
    <source>
        <dbReference type="ARBA" id="ARBA00022989"/>
    </source>
</evidence>
<organism evidence="14 15">
    <name type="scientific">Coccidioides posadasii RMSCC 3488</name>
    <dbReference type="NCBI Taxonomy" id="454284"/>
    <lineage>
        <taxon>Eukaryota</taxon>
        <taxon>Fungi</taxon>
        <taxon>Dikarya</taxon>
        <taxon>Ascomycota</taxon>
        <taxon>Pezizomycotina</taxon>
        <taxon>Eurotiomycetes</taxon>
        <taxon>Eurotiomycetidae</taxon>
        <taxon>Onygenales</taxon>
        <taxon>Onygenaceae</taxon>
        <taxon>Coccidioides</taxon>
    </lineage>
</organism>
<comment type="subcellular location">
    <subcellularLocation>
        <location evidence="1">Membrane</location>
        <topology evidence="1">Multi-pass membrane protein</topology>
    </subcellularLocation>
</comment>
<comment type="catalytic activity">
    <reaction evidence="10 11">
        <text>L-cysteinyl-[protein] + hexadecanoyl-CoA = S-hexadecanoyl-L-cysteinyl-[protein] + CoA</text>
        <dbReference type="Rhea" id="RHEA:36683"/>
        <dbReference type="Rhea" id="RHEA-COMP:10131"/>
        <dbReference type="Rhea" id="RHEA-COMP:11032"/>
        <dbReference type="ChEBI" id="CHEBI:29950"/>
        <dbReference type="ChEBI" id="CHEBI:57287"/>
        <dbReference type="ChEBI" id="CHEBI:57379"/>
        <dbReference type="ChEBI" id="CHEBI:74151"/>
        <dbReference type="EC" id="2.3.1.225"/>
    </reaction>
</comment>
<feature type="transmembrane region" description="Helical" evidence="11">
    <location>
        <begin position="12"/>
        <end position="34"/>
    </location>
</feature>
<feature type="domain" description="Palmitoyltransferase DHHC" evidence="13">
    <location>
        <begin position="154"/>
        <end position="271"/>
    </location>
</feature>
<dbReference type="VEuPathDB" id="FungiDB:CPAG_04123"/>
<evidence type="ECO:0000313" key="15">
    <source>
        <dbReference type="Proteomes" id="UP000054567"/>
    </source>
</evidence>
<feature type="transmembrane region" description="Helical" evidence="11">
    <location>
        <begin position="54"/>
        <end position="75"/>
    </location>
</feature>
<evidence type="ECO:0000256" key="5">
    <source>
        <dbReference type="ARBA" id="ARBA00023136"/>
    </source>
</evidence>
<gene>
    <name evidence="14" type="ORF">CPAG_04123</name>
</gene>
<comment type="similarity">
    <text evidence="9">Belongs to the DHHC palmitoyltransferase family. PFA5 subfamily.</text>
</comment>
<reference evidence="14 15" key="1">
    <citation type="submission" date="2007-06" db="EMBL/GenBank/DDBJ databases">
        <title>The Genome Sequence of Coccidioides posadasii RMSCC_3488.</title>
        <authorList>
            <consortium name="Coccidioides Genome Resources Consortium"/>
            <consortium name="The Broad Institute Genome Sequencing Platform"/>
            <person name="Henn M.R."/>
            <person name="Sykes S."/>
            <person name="Young S."/>
            <person name="Jaffe D."/>
            <person name="Berlin A."/>
            <person name="Alvarez P."/>
            <person name="Butler J."/>
            <person name="Gnerre S."/>
            <person name="Grabherr M."/>
            <person name="Mauceli E."/>
            <person name="Brockman W."/>
            <person name="Kodira C."/>
            <person name="Alvarado L."/>
            <person name="Zeng Q."/>
            <person name="Crawford M."/>
            <person name="Antoine C."/>
            <person name="Devon K."/>
            <person name="Galgiani J."/>
            <person name="Orsborn K."/>
            <person name="Lewis M.L."/>
            <person name="Nusbaum C."/>
            <person name="Galagan J."/>
            <person name="Birren B."/>
        </authorList>
    </citation>
    <scope>NUCLEOTIDE SEQUENCE [LARGE SCALE GENOMIC DNA]</scope>
    <source>
        <strain evidence="14 15">RMSCC 3488</strain>
    </source>
</reference>
<evidence type="ECO:0000256" key="10">
    <source>
        <dbReference type="ARBA" id="ARBA00048048"/>
    </source>
</evidence>
<dbReference type="GO" id="GO:0005783">
    <property type="term" value="C:endoplasmic reticulum"/>
    <property type="evidence" value="ECO:0007669"/>
    <property type="project" value="TreeGrafter"/>
</dbReference>
<dbReference type="OrthoDB" id="331948at2759"/>
<dbReference type="PANTHER" id="PTHR22883">
    <property type="entry name" value="ZINC FINGER DHHC DOMAIN CONTAINING PROTEIN"/>
    <property type="match status" value="1"/>
</dbReference>
<evidence type="ECO:0000256" key="6">
    <source>
        <dbReference type="ARBA" id="ARBA00023139"/>
    </source>
</evidence>
<reference evidence="15" key="3">
    <citation type="journal article" date="2010" name="Genome Res.">
        <title>Population genomic sequencing of Coccidioides fungi reveals recent hybridization and transposon control.</title>
        <authorList>
            <person name="Neafsey D.E."/>
            <person name="Barker B.M."/>
            <person name="Sharpton T.J."/>
            <person name="Stajich J.E."/>
            <person name="Park D.J."/>
            <person name="Whiston E."/>
            <person name="Hung C.-Y."/>
            <person name="McMahan C."/>
            <person name="White J."/>
            <person name="Sykes S."/>
            <person name="Heiman D."/>
            <person name="Young S."/>
            <person name="Zeng Q."/>
            <person name="Abouelleil A."/>
            <person name="Aftuck L."/>
            <person name="Bessette D."/>
            <person name="Brown A."/>
            <person name="FitzGerald M."/>
            <person name="Lui A."/>
            <person name="Macdonald J.P."/>
            <person name="Priest M."/>
            <person name="Orbach M.J."/>
            <person name="Galgiani J.N."/>
            <person name="Kirkland T.N."/>
            <person name="Cole G.T."/>
            <person name="Birren B.W."/>
            <person name="Henn M.R."/>
            <person name="Taylor J.W."/>
            <person name="Rounsley S.D."/>
        </authorList>
    </citation>
    <scope>NUCLEOTIDE SEQUENCE [LARGE SCALE GENOMIC DNA]</scope>
    <source>
        <strain evidence="15">RMSCC 3488</strain>
    </source>
</reference>
<dbReference type="InterPro" id="IPR039859">
    <property type="entry name" value="PFA4/ZDH16/20/ERF2-like"/>
</dbReference>
<sequence>MASDKRVNIVAARVIPVVLGGLLAYGSYVFTRPLCIDYFISPPLHYGAPPPRRGLATGLLIVFYFLLLVLAVSYFRVITTIIWNPGFLQRGNQWHQSRTGKPEGNTKRRKRRHRPGTSYPDDANVEHGPYPIDAYGLEAFYCKDIFVCEQDGRPPWCSTCCQWKTDRAHHCSEVDRCTRKLDHFCPWVGGVISESSFKFFIQFLFYTFLFTTFNVVVFSIVIAEYRRNSGYLEVQWLVALALCGLFCLFSFGMLVSSLHLAFINSSTIESLTRHTKVWTLAVLITRPKDFYELQSRRKSPIPVVIYPSSPIPSSSSSTRTATSNAPPREFAILSTKPGENPFDLGSPLANLKEVMGHSLIDWLLPLRYSPCSGYGSQESAYAFGPVVQRLKKENGLDCSE</sequence>
<keyword evidence="8 11" id="KW-0012">Acyltransferase</keyword>
<evidence type="ECO:0000256" key="2">
    <source>
        <dbReference type="ARBA" id="ARBA00022679"/>
    </source>
</evidence>
<accession>A0A0J6FEV0</accession>
<evidence type="ECO:0000259" key="13">
    <source>
        <dbReference type="Pfam" id="PF01529"/>
    </source>
</evidence>
<dbReference type="AlphaFoldDB" id="A0A0J6FEV0"/>
<keyword evidence="5 11" id="KW-0472">Membrane</keyword>
<keyword evidence="2 11" id="KW-0808">Transferase</keyword>
<keyword evidence="7" id="KW-0449">Lipoprotein</keyword>
<dbReference type="EMBL" id="DS268110">
    <property type="protein sequence ID" value="KMM67790.1"/>
    <property type="molecule type" value="Genomic_DNA"/>
</dbReference>
<dbReference type="GO" id="GO:0006612">
    <property type="term" value="P:protein targeting to membrane"/>
    <property type="evidence" value="ECO:0007669"/>
    <property type="project" value="TreeGrafter"/>
</dbReference>
<evidence type="ECO:0000256" key="9">
    <source>
        <dbReference type="ARBA" id="ARBA00038298"/>
    </source>
</evidence>
<evidence type="ECO:0000313" key="14">
    <source>
        <dbReference type="EMBL" id="KMM67790.1"/>
    </source>
</evidence>
<evidence type="ECO:0000256" key="3">
    <source>
        <dbReference type="ARBA" id="ARBA00022692"/>
    </source>
</evidence>